<evidence type="ECO:0000313" key="3">
    <source>
        <dbReference type="Proteomes" id="UP000558488"/>
    </source>
</evidence>
<dbReference type="EMBL" id="JACAGB010000018">
    <property type="protein sequence ID" value="KAF6316176.1"/>
    <property type="molecule type" value="Genomic_DNA"/>
</dbReference>
<protein>
    <submittedName>
        <fullName evidence="2">Uncharacterized protein</fullName>
    </submittedName>
</protein>
<accession>A0A7J7UTS5</accession>
<dbReference type="AlphaFoldDB" id="A0A7J7UTS5"/>
<sequence>MSEADGGDCRVKTGSSLALNMDGRMWEALTALAGGPLTLGWWGEDTGLLSPQKLGICCRGVSSRRGRPSAVGRSQEAAALEGFGTMVLCSHVCAPQRHPHQEPPGRTATRTWVREWGLRRALCTFRKDSHPGRGEERGERRGRGRGTDSCRAWEGTRGRGAEKREPPRY</sequence>
<evidence type="ECO:0000313" key="2">
    <source>
        <dbReference type="EMBL" id="KAF6316176.1"/>
    </source>
</evidence>
<gene>
    <name evidence="2" type="ORF">mPipKuh1_008687</name>
</gene>
<comment type="caution">
    <text evidence="2">The sequence shown here is derived from an EMBL/GenBank/DDBJ whole genome shotgun (WGS) entry which is preliminary data.</text>
</comment>
<proteinExistence type="predicted"/>
<evidence type="ECO:0000256" key="1">
    <source>
        <dbReference type="SAM" id="MobiDB-lite"/>
    </source>
</evidence>
<name>A0A7J7UTS5_PIPKU</name>
<organism evidence="2 3">
    <name type="scientific">Pipistrellus kuhlii</name>
    <name type="common">Kuhl's pipistrelle</name>
    <dbReference type="NCBI Taxonomy" id="59472"/>
    <lineage>
        <taxon>Eukaryota</taxon>
        <taxon>Metazoa</taxon>
        <taxon>Chordata</taxon>
        <taxon>Craniata</taxon>
        <taxon>Vertebrata</taxon>
        <taxon>Euteleostomi</taxon>
        <taxon>Mammalia</taxon>
        <taxon>Eutheria</taxon>
        <taxon>Laurasiatheria</taxon>
        <taxon>Chiroptera</taxon>
        <taxon>Yangochiroptera</taxon>
        <taxon>Vespertilionidae</taxon>
        <taxon>Pipistrellus</taxon>
    </lineage>
</organism>
<dbReference type="Proteomes" id="UP000558488">
    <property type="component" value="Unassembled WGS sequence"/>
</dbReference>
<keyword evidence="3" id="KW-1185">Reference proteome</keyword>
<reference evidence="2 3" key="1">
    <citation type="journal article" date="2020" name="Nature">
        <title>Six reference-quality genomes reveal evolution of bat adaptations.</title>
        <authorList>
            <person name="Jebb D."/>
            <person name="Huang Z."/>
            <person name="Pippel M."/>
            <person name="Hughes G.M."/>
            <person name="Lavrichenko K."/>
            <person name="Devanna P."/>
            <person name="Winkler S."/>
            <person name="Jermiin L.S."/>
            <person name="Skirmuntt E.C."/>
            <person name="Katzourakis A."/>
            <person name="Burkitt-Gray L."/>
            <person name="Ray D.A."/>
            <person name="Sullivan K.A.M."/>
            <person name="Roscito J.G."/>
            <person name="Kirilenko B.M."/>
            <person name="Davalos L.M."/>
            <person name="Corthals A.P."/>
            <person name="Power M.L."/>
            <person name="Jones G."/>
            <person name="Ransome R.D."/>
            <person name="Dechmann D.K.N."/>
            <person name="Locatelli A.G."/>
            <person name="Puechmaille S.J."/>
            <person name="Fedrigo O."/>
            <person name="Jarvis E.D."/>
            <person name="Hiller M."/>
            <person name="Vernes S.C."/>
            <person name="Myers E.W."/>
            <person name="Teeling E.C."/>
        </authorList>
    </citation>
    <scope>NUCLEOTIDE SEQUENCE [LARGE SCALE GENOMIC DNA]</scope>
    <source>
        <strain evidence="2">MPipKuh1</strain>
        <tissue evidence="2">Flight muscle</tissue>
    </source>
</reference>
<feature type="region of interest" description="Disordered" evidence="1">
    <location>
        <begin position="127"/>
        <end position="169"/>
    </location>
</feature>
<feature type="compositionally biased region" description="Basic and acidic residues" evidence="1">
    <location>
        <begin position="154"/>
        <end position="169"/>
    </location>
</feature>
<feature type="compositionally biased region" description="Basic and acidic residues" evidence="1">
    <location>
        <begin position="127"/>
        <end position="148"/>
    </location>
</feature>